<comment type="catalytic activity">
    <reaction evidence="1">
        <text>Hydrolysis of terminal non-reducing beta-D-galactose residues in beta-D-galactosides.</text>
        <dbReference type="EC" id="3.2.1.23"/>
    </reaction>
</comment>
<evidence type="ECO:0000256" key="4">
    <source>
        <dbReference type="ARBA" id="ARBA00022801"/>
    </source>
</evidence>
<protein>
    <recommendedName>
        <fullName evidence="3">beta-galactosidase</fullName>
        <ecNumber evidence="3">3.2.1.23</ecNumber>
    </recommendedName>
    <alternativeName>
        <fullName evidence="6">Lactase</fullName>
    </alternativeName>
</protein>
<dbReference type="GO" id="GO:0009341">
    <property type="term" value="C:beta-galactosidase complex"/>
    <property type="evidence" value="ECO:0007669"/>
    <property type="project" value="InterPro"/>
</dbReference>
<sequence length="1058" mass="122451">MIKTFVNILVLITIILIAYFMVVNKKSIDQPDWENPAVLSINREEPKAHFYHYESEDLALSGNPEKSHYYQSLNGQWKFHYALNPESRPLDFMKREFDVTQWDDIDVPGSWEMQGWSVPIYLDEEYPFPPEPPSVPHDYNRVGSYRRNFLLSGDWLTRDIFIQFDGVRSAFYLWINGQFVGYSQDSKTPAEFDITDFVVTGENTVSVQVYRFSDGSYLEGQDTWRISGIERDVFIRAQPKVRVSDYAVIAGLDSAYQNGQFELLIDLFNNTSDTVDVLIRGKLTRLDNPQLSVLTFDREIKCSKSDTIYYNSVIKDVDRWSAETPNLYRLMITILDADRKIIQSFTQQVGFKKVEIADGNLLVNGKAVMFRGVNRHEWDPVRGRSITEELMIKDIQLMKEYNINAVRTSHYPNQVRWYELCNEYGLYVIDEANIEAHGMQFHPQKYGYIADDPEWKAAWLDRGRSMVERDKNQPCIIMWSMGNEAGDGNNFKVLYKWIKDKDPSRPVVYEPAKDRDHTDVVFPMYSTIESISKYAENDPSRPLILCEYAHAMGNSVGNLQDYWDTFEKYSTLQGGFIWDWVDQVILKTDSSGRDYWAYGGDFGKEFTVNDSNFCANGLVAADRTPNPHFFEVKKVYQPVKFEAENIARGQVKITNRYDFINLDHLDFTWFIAEDGKTVESGKLEKLDLHPRQSTVLSFNLSGVVPRPGAEYFLTIQARTNRNLPLIQKKHIVAWEQFKLPISRSTVTQDPNDLPVIHLSETDSTVSVIGEKFQVSFTKGTGYLSEYIFNNRQIIKSDLIPHFWRAPLDNDLGNQMHIRTARWKNVGKELTVQYFQRSLANNVAKIKVITEHKITGSRITMTYRIYGNGLIDIQQQLKTGNKKLPEIPRFGMKMTLPKDFNRLTWYGRGPHESYWDRKTSTSVKVFSGSVWDQTYPYVRPQETGNKTDIRWMALDNGTIGLLAIGQPTFDGSVHQYPYSDLDYVPAGRHHGKLDLQPKNQVDWLIDYRQTGVGGDNSWGARPHLKYTLAGNSISYEYHFYLRPFVKDDDLMTLSKLKIK</sequence>
<dbReference type="InterPro" id="IPR013783">
    <property type="entry name" value="Ig-like_fold"/>
</dbReference>
<dbReference type="InterPro" id="IPR011013">
    <property type="entry name" value="Gal_mutarotase_sf_dom"/>
</dbReference>
<evidence type="ECO:0000256" key="3">
    <source>
        <dbReference type="ARBA" id="ARBA00012756"/>
    </source>
</evidence>
<keyword evidence="4 9" id="KW-0378">Hydrolase</keyword>
<dbReference type="Gene3D" id="2.70.98.10">
    <property type="match status" value="1"/>
</dbReference>
<keyword evidence="7" id="KW-0812">Transmembrane</keyword>
<dbReference type="AlphaFoldDB" id="A0A160VHE7"/>
<dbReference type="PROSITE" id="PS00719">
    <property type="entry name" value="GLYCOSYL_HYDROL_F2_1"/>
    <property type="match status" value="1"/>
</dbReference>
<dbReference type="InterPro" id="IPR008979">
    <property type="entry name" value="Galactose-bd-like_sf"/>
</dbReference>
<dbReference type="SUPFAM" id="SSF74650">
    <property type="entry name" value="Galactose mutarotase-like"/>
    <property type="match status" value="1"/>
</dbReference>
<dbReference type="SUPFAM" id="SSF49303">
    <property type="entry name" value="beta-Galactosidase/glucuronidase domain"/>
    <property type="match status" value="2"/>
</dbReference>
<proteinExistence type="inferred from homology"/>
<dbReference type="InterPro" id="IPR017853">
    <property type="entry name" value="GH"/>
</dbReference>
<reference evidence="9" key="1">
    <citation type="submission" date="2015-10" db="EMBL/GenBank/DDBJ databases">
        <authorList>
            <person name="Gilbert D.G."/>
        </authorList>
    </citation>
    <scope>NUCLEOTIDE SEQUENCE</scope>
</reference>
<feature type="transmembrane region" description="Helical" evidence="7">
    <location>
        <begin position="5"/>
        <end position="22"/>
    </location>
</feature>
<gene>
    <name evidence="9" type="ORF">MGWOODY_Mmi2016</name>
</gene>
<dbReference type="Pfam" id="PF02836">
    <property type="entry name" value="Glyco_hydro_2_C"/>
    <property type="match status" value="1"/>
</dbReference>
<dbReference type="PANTHER" id="PTHR46323:SF2">
    <property type="entry name" value="BETA-GALACTOSIDASE"/>
    <property type="match status" value="1"/>
</dbReference>
<organism evidence="9">
    <name type="scientific">hydrothermal vent metagenome</name>
    <dbReference type="NCBI Taxonomy" id="652676"/>
    <lineage>
        <taxon>unclassified sequences</taxon>
        <taxon>metagenomes</taxon>
        <taxon>ecological metagenomes</taxon>
    </lineage>
</organism>
<evidence type="ECO:0000313" key="9">
    <source>
        <dbReference type="EMBL" id="CUV10083.1"/>
    </source>
</evidence>
<dbReference type="Gene3D" id="2.60.40.10">
    <property type="entry name" value="Immunoglobulins"/>
    <property type="match status" value="2"/>
</dbReference>
<evidence type="ECO:0000256" key="1">
    <source>
        <dbReference type="ARBA" id="ARBA00001412"/>
    </source>
</evidence>
<dbReference type="InterPro" id="IPR014718">
    <property type="entry name" value="GH-type_carb-bd"/>
</dbReference>
<dbReference type="GO" id="GO:0030246">
    <property type="term" value="F:carbohydrate binding"/>
    <property type="evidence" value="ECO:0007669"/>
    <property type="project" value="InterPro"/>
</dbReference>
<comment type="similarity">
    <text evidence="2">Belongs to the glycosyl hydrolase 2 family.</text>
</comment>
<dbReference type="InterPro" id="IPR004199">
    <property type="entry name" value="B-gal_small/dom_5"/>
</dbReference>
<dbReference type="SUPFAM" id="SSF51445">
    <property type="entry name" value="(Trans)glycosidases"/>
    <property type="match status" value="1"/>
</dbReference>
<keyword evidence="5 9" id="KW-0326">Glycosidase</keyword>
<dbReference type="InterPro" id="IPR006104">
    <property type="entry name" value="Glyco_hydro_2_N"/>
</dbReference>
<dbReference type="Pfam" id="PF00703">
    <property type="entry name" value="Glyco_hydro_2"/>
    <property type="match status" value="1"/>
</dbReference>
<dbReference type="InterPro" id="IPR036156">
    <property type="entry name" value="Beta-gal/glucu_dom_sf"/>
</dbReference>
<name>A0A160VHE7_9ZZZZ</name>
<dbReference type="PRINTS" id="PR00132">
    <property type="entry name" value="GLHYDRLASE2"/>
</dbReference>
<evidence type="ECO:0000259" key="8">
    <source>
        <dbReference type="SMART" id="SM01038"/>
    </source>
</evidence>
<dbReference type="PANTHER" id="PTHR46323">
    <property type="entry name" value="BETA-GALACTOSIDASE"/>
    <property type="match status" value="1"/>
</dbReference>
<dbReference type="SMART" id="SM01038">
    <property type="entry name" value="Bgal_small_N"/>
    <property type="match status" value="1"/>
</dbReference>
<dbReference type="EMBL" id="FAXC01000351">
    <property type="protein sequence ID" value="CUV10083.1"/>
    <property type="molecule type" value="Genomic_DNA"/>
</dbReference>
<dbReference type="InterPro" id="IPR006101">
    <property type="entry name" value="Glyco_hydro_2"/>
</dbReference>
<keyword evidence="7" id="KW-0472">Membrane</keyword>
<dbReference type="InterPro" id="IPR032312">
    <property type="entry name" value="LacZ_4"/>
</dbReference>
<dbReference type="Pfam" id="PF02837">
    <property type="entry name" value="Glyco_hydro_2_N"/>
    <property type="match status" value="1"/>
</dbReference>
<dbReference type="EC" id="3.2.1.23" evidence="3"/>
<dbReference type="InterPro" id="IPR050347">
    <property type="entry name" value="Bact_Beta-galactosidase"/>
</dbReference>
<dbReference type="Pfam" id="PF16353">
    <property type="entry name" value="LacZ_4"/>
    <property type="match status" value="1"/>
</dbReference>
<dbReference type="GO" id="GO:0004565">
    <property type="term" value="F:beta-galactosidase activity"/>
    <property type="evidence" value="ECO:0007669"/>
    <property type="project" value="UniProtKB-EC"/>
</dbReference>
<dbReference type="FunFam" id="3.20.20.80:FF:000018">
    <property type="entry name" value="Beta-galactosidase"/>
    <property type="match status" value="1"/>
</dbReference>
<dbReference type="InterPro" id="IPR006102">
    <property type="entry name" value="Ig-like_GH2"/>
</dbReference>
<dbReference type="Gene3D" id="2.60.120.260">
    <property type="entry name" value="Galactose-binding domain-like"/>
    <property type="match status" value="1"/>
</dbReference>
<keyword evidence="7" id="KW-1133">Transmembrane helix</keyword>
<evidence type="ECO:0000256" key="7">
    <source>
        <dbReference type="SAM" id="Phobius"/>
    </source>
</evidence>
<feature type="domain" description="Beta galactosidase small chain/" evidence="8">
    <location>
        <begin position="766"/>
        <end position="1039"/>
    </location>
</feature>
<evidence type="ECO:0000256" key="5">
    <source>
        <dbReference type="ARBA" id="ARBA00023295"/>
    </source>
</evidence>
<accession>A0A160VHE7</accession>
<dbReference type="InterPro" id="IPR023230">
    <property type="entry name" value="Glyco_hydro_2_CS"/>
</dbReference>
<dbReference type="SUPFAM" id="SSF49785">
    <property type="entry name" value="Galactose-binding domain-like"/>
    <property type="match status" value="1"/>
</dbReference>
<dbReference type="GO" id="GO:0005990">
    <property type="term" value="P:lactose catabolic process"/>
    <property type="evidence" value="ECO:0007669"/>
    <property type="project" value="TreeGrafter"/>
</dbReference>
<evidence type="ECO:0000256" key="6">
    <source>
        <dbReference type="ARBA" id="ARBA00032230"/>
    </source>
</evidence>
<dbReference type="Pfam" id="PF02929">
    <property type="entry name" value="Bgal_small_N"/>
    <property type="match status" value="1"/>
</dbReference>
<dbReference type="Gene3D" id="3.20.20.80">
    <property type="entry name" value="Glycosidases"/>
    <property type="match status" value="1"/>
</dbReference>
<dbReference type="InterPro" id="IPR006103">
    <property type="entry name" value="Glyco_hydro_2_cat"/>
</dbReference>
<evidence type="ECO:0000256" key="2">
    <source>
        <dbReference type="ARBA" id="ARBA00007401"/>
    </source>
</evidence>